<evidence type="ECO:0008006" key="3">
    <source>
        <dbReference type="Google" id="ProtNLM"/>
    </source>
</evidence>
<dbReference type="Gene3D" id="3.40.630.100">
    <property type="entry name" value="Poly-gamma-glutamate hydrolase, zinc-binding motif"/>
    <property type="match status" value="1"/>
</dbReference>
<organism evidence="1 2">
    <name type="scientific">Klebsiella quasipneumoniae subsp. quasipneumoniae</name>
    <dbReference type="NCBI Taxonomy" id="1667327"/>
    <lineage>
        <taxon>Bacteria</taxon>
        <taxon>Pseudomonadati</taxon>
        <taxon>Pseudomonadota</taxon>
        <taxon>Gammaproteobacteria</taxon>
        <taxon>Enterobacterales</taxon>
        <taxon>Enterobacteriaceae</taxon>
        <taxon>Klebsiella/Raoultella group</taxon>
        <taxon>Klebsiella</taxon>
        <taxon>Klebsiella pneumoniae complex</taxon>
    </lineage>
</organism>
<dbReference type="Pfam" id="PF05908">
    <property type="entry name" value="Gamma_PGA_hydro"/>
    <property type="match status" value="1"/>
</dbReference>
<dbReference type="RefSeq" id="WP_100631796.1">
    <property type="nucleotide sequence ID" value="NZ_AP026407.1"/>
</dbReference>
<dbReference type="InterPro" id="IPR008585">
    <property type="entry name" value="Gamma_PGA_hydro"/>
</dbReference>
<evidence type="ECO:0000313" key="1">
    <source>
        <dbReference type="EMBL" id="BDO15550.1"/>
    </source>
</evidence>
<sequence>MSNDTYSCFADFKKAEGEKSFHITCEMENRSRTYAIIAPHGGMIEPGTAEIAKSIAGDDLSFYIFKVISKSKPDIDPHITSTNFDEPKCLELLENTKTILAIHGAKDPKDTPKERVWVGGNLRVAFETHLKEMLQSLGFLVEINPKFTGNSPKNICNRGTSRQGMQLELTKSLRDKIKDDPDLLSKFTDAVRTAMMLTYPVN</sequence>
<name>A0AAN1Y950_9ENTR</name>
<protein>
    <recommendedName>
        <fullName evidence="3">Replication protein</fullName>
    </recommendedName>
</protein>
<reference evidence="1" key="1">
    <citation type="submission" date="2022-07" db="EMBL/GenBank/DDBJ databases">
        <title>Complete genome sequence of carbapenem-resistant Klebsiella spp. in Japan.</title>
        <authorList>
            <person name="Maehana S."/>
            <person name="Suzuki M."/>
            <person name="Kitasato H."/>
        </authorList>
    </citation>
    <scope>NUCLEOTIDE SEQUENCE</scope>
    <source>
        <strain evidence="1">KAM644</strain>
    </source>
</reference>
<gene>
    <name evidence="1" type="ORF">KAM644c_46160</name>
</gene>
<proteinExistence type="predicted"/>
<dbReference type="EMBL" id="AP026407">
    <property type="protein sequence ID" value="BDO15550.1"/>
    <property type="molecule type" value="Genomic_DNA"/>
</dbReference>
<dbReference type="AlphaFoldDB" id="A0AAN1Y950"/>
<dbReference type="InterPro" id="IPR038128">
    <property type="entry name" value="Gamma_PGA_hydro_sf"/>
</dbReference>
<evidence type="ECO:0000313" key="2">
    <source>
        <dbReference type="Proteomes" id="UP001058353"/>
    </source>
</evidence>
<dbReference type="Proteomes" id="UP001058353">
    <property type="component" value="Chromosome"/>
</dbReference>
<accession>A0AAN1Y950</accession>